<comment type="caution">
    <text evidence="2">The sequence shown here is derived from an EMBL/GenBank/DDBJ whole genome shotgun (WGS) entry which is preliminary data.</text>
</comment>
<dbReference type="InterPro" id="IPR037401">
    <property type="entry name" value="SnoaL-like"/>
</dbReference>
<sequence>MDDVQSAKLETLKAYGDYFANLGPETVENLHHHVTPDYSFTDPFNTINGPDRVCAYLDKMFRDTENPQFIVTHQALDNDLGFLRWRFTARISVLGNWDVTGMSAVTFSDDGTRISSHVDHWDSGMAFYARIPVLGWFIRRLAARMAVS</sequence>
<evidence type="ECO:0000259" key="1">
    <source>
        <dbReference type="Pfam" id="PF12680"/>
    </source>
</evidence>
<accession>A0A154L173</accession>
<evidence type="ECO:0000313" key="3">
    <source>
        <dbReference type="Proteomes" id="UP000076335"/>
    </source>
</evidence>
<dbReference type="RefSeq" id="WP_062953189.1">
    <property type="nucleotide sequence ID" value="NZ_LPVY01000023.1"/>
</dbReference>
<dbReference type="InterPro" id="IPR032710">
    <property type="entry name" value="NTF2-like_dom_sf"/>
</dbReference>
<dbReference type="OrthoDB" id="1115105at2"/>
<evidence type="ECO:0000313" key="2">
    <source>
        <dbReference type="EMBL" id="KZB61585.1"/>
    </source>
</evidence>
<dbReference type="Gene3D" id="3.10.450.50">
    <property type="match status" value="1"/>
</dbReference>
<dbReference type="Pfam" id="PF12680">
    <property type="entry name" value="SnoaL_2"/>
    <property type="match status" value="1"/>
</dbReference>
<feature type="domain" description="SnoaL-like" evidence="1">
    <location>
        <begin position="17"/>
        <end position="116"/>
    </location>
</feature>
<gene>
    <name evidence="2" type="ORF">AUP42_06420</name>
</gene>
<name>A0A154L173_9PROT</name>
<proteinExistence type="predicted"/>
<dbReference type="AlphaFoldDB" id="A0A154L173"/>
<dbReference type="Proteomes" id="UP000076335">
    <property type="component" value="Unassembled WGS sequence"/>
</dbReference>
<dbReference type="EMBL" id="LPVY01000023">
    <property type="protein sequence ID" value="KZB61585.1"/>
    <property type="molecule type" value="Genomic_DNA"/>
</dbReference>
<dbReference type="SUPFAM" id="SSF54427">
    <property type="entry name" value="NTF2-like"/>
    <property type="match status" value="1"/>
</dbReference>
<reference evidence="2 3" key="1">
    <citation type="submission" date="2015-12" db="EMBL/GenBank/DDBJ databases">
        <title>Genome sequence of Thalassospira lucentensis MCCC 1A02072.</title>
        <authorList>
            <person name="Lu L."/>
            <person name="Lai Q."/>
            <person name="Shao Z."/>
            <person name="Qian P."/>
        </authorList>
    </citation>
    <scope>NUCLEOTIDE SEQUENCE [LARGE SCALE GENOMIC DNA]</scope>
    <source>
        <strain evidence="2 3">MCCC 1A02072</strain>
    </source>
</reference>
<organism evidence="2 3">
    <name type="scientific">Thalassospira lucentensis</name>
    <dbReference type="NCBI Taxonomy" id="168935"/>
    <lineage>
        <taxon>Bacteria</taxon>
        <taxon>Pseudomonadati</taxon>
        <taxon>Pseudomonadota</taxon>
        <taxon>Alphaproteobacteria</taxon>
        <taxon>Rhodospirillales</taxon>
        <taxon>Thalassospiraceae</taxon>
        <taxon>Thalassospira</taxon>
    </lineage>
</organism>
<protein>
    <recommendedName>
        <fullName evidence="1">SnoaL-like domain-containing protein</fullName>
    </recommendedName>
</protein>